<feature type="region of interest" description="Disordered" evidence="1">
    <location>
        <begin position="1"/>
        <end position="38"/>
    </location>
</feature>
<gene>
    <name evidence="2" type="ORF">BJX68DRAFT_273726</name>
</gene>
<organism evidence="2 3">
    <name type="scientific">Aspergillus pseudodeflectus</name>
    <dbReference type="NCBI Taxonomy" id="176178"/>
    <lineage>
        <taxon>Eukaryota</taxon>
        <taxon>Fungi</taxon>
        <taxon>Dikarya</taxon>
        <taxon>Ascomycota</taxon>
        <taxon>Pezizomycotina</taxon>
        <taxon>Eurotiomycetes</taxon>
        <taxon>Eurotiomycetidae</taxon>
        <taxon>Eurotiales</taxon>
        <taxon>Aspergillaceae</taxon>
        <taxon>Aspergillus</taxon>
        <taxon>Aspergillus subgen. Nidulantes</taxon>
    </lineage>
</organism>
<dbReference type="EMBL" id="JBFXLR010000156">
    <property type="protein sequence ID" value="KAL2835675.1"/>
    <property type="molecule type" value="Genomic_DNA"/>
</dbReference>
<name>A0ABR4J6J5_9EURO</name>
<evidence type="ECO:0000313" key="2">
    <source>
        <dbReference type="EMBL" id="KAL2835675.1"/>
    </source>
</evidence>
<protein>
    <submittedName>
        <fullName evidence="2">Uncharacterized protein</fullName>
    </submittedName>
</protein>
<dbReference type="GeneID" id="98162696"/>
<dbReference type="Proteomes" id="UP001610444">
    <property type="component" value="Unassembled WGS sequence"/>
</dbReference>
<evidence type="ECO:0000313" key="3">
    <source>
        <dbReference type="Proteomes" id="UP001610444"/>
    </source>
</evidence>
<feature type="compositionally biased region" description="Basic and acidic residues" evidence="1">
    <location>
        <begin position="28"/>
        <end position="38"/>
    </location>
</feature>
<keyword evidence="3" id="KW-1185">Reference proteome</keyword>
<reference evidence="2 3" key="1">
    <citation type="submission" date="2024-07" db="EMBL/GenBank/DDBJ databases">
        <title>Section-level genome sequencing and comparative genomics of Aspergillus sections Usti and Cavernicolus.</title>
        <authorList>
            <consortium name="Lawrence Berkeley National Laboratory"/>
            <person name="Nybo J.L."/>
            <person name="Vesth T.C."/>
            <person name="Theobald S."/>
            <person name="Frisvad J.C."/>
            <person name="Larsen T.O."/>
            <person name="Kjaerboelling I."/>
            <person name="Rothschild-Mancinelli K."/>
            <person name="Lyhne E.K."/>
            <person name="Kogle M.E."/>
            <person name="Barry K."/>
            <person name="Clum A."/>
            <person name="Na H."/>
            <person name="Ledsgaard L."/>
            <person name="Lin J."/>
            <person name="Lipzen A."/>
            <person name="Kuo A."/>
            <person name="Riley R."/>
            <person name="Mondo S."/>
            <person name="LaButti K."/>
            <person name="Haridas S."/>
            <person name="Pangalinan J."/>
            <person name="Salamov A.A."/>
            <person name="Simmons B.A."/>
            <person name="Magnuson J.K."/>
            <person name="Chen J."/>
            <person name="Drula E."/>
            <person name="Henrissat B."/>
            <person name="Wiebenga A."/>
            <person name="Lubbers R.J."/>
            <person name="Gomes A.C."/>
            <person name="Macurrencykelacurrency M.R."/>
            <person name="Stajich J."/>
            <person name="Grigoriev I.V."/>
            <person name="Mortensen U.H."/>
            <person name="De vries R.P."/>
            <person name="Baker S.E."/>
            <person name="Andersen M.R."/>
        </authorList>
    </citation>
    <scope>NUCLEOTIDE SEQUENCE [LARGE SCALE GENOMIC DNA]</scope>
    <source>
        <strain evidence="2 3">CBS 756.74</strain>
    </source>
</reference>
<proteinExistence type="predicted"/>
<comment type="caution">
    <text evidence="2">The sequence shown here is derived from an EMBL/GenBank/DDBJ whole genome shotgun (WGS) entry which is preliminary data.</text>
</comment>
<sequence>MPTPTLPTTPRQRHRHGSSSSSSSDYTKGNRDRDADKNVDVDGDAAFKAHTTRLDHAMLAFCMGPVRELLDNRLLAFHIAKSEVPPAQLRWHPDGETLVWSDVIFHLEDLPTIIPALDLTQLVDNWDATTAGHSFLTDSRNAAQVEPAQLWLLNRVLREPALFNTFWAATADRRRWQYQDTVQRFLRVLLIPFFLGAGQSARRTEFVALLPRGWSDAPPLYFFRP</sequence>
<evidence type="ECO:0000256" key="1">
    <source>
        <dbReference type="SAM" id="MobiDB-lite"/>
    </source>
</evidence>
<accession>A0ABR4J6J5</accession>
<dbReference type="RefSeq" id="XP_070891831.1">
    <property type="nucleotide sequence ID" value="XM_071047532.1"/>
</dbReference>